<organism evidence="2 3">
    <name type="scientific">Tuber magnatum</name>
    <name type="common">white Piedmont truffle</name>
    <dbReference type="NCBI Taxonomy" id="42249"/>
    <lineage>
        <taxon>Eukaryota</taxon>
        <taxon>Fungi</taxon>
        <taxon>Dikarya</taxon>
        <taxon>Ascomycota</taxon>
        <taxon>Pezizomycotina</taxon>
        <taxon>Pezizomycetes</taxon>
        <taxon>Pezizales</taxon>
        <taxon>Tuberaceae</taxon>
        <taxon>Tuber</taxon>
    </lineage>
</organism>
<feature type="transmembrane region" description="Helical" evidence="1">
    <location>
        <begin position="233"/>
        <end position="256"/>
    </location>
</feature>
<feature type="transmembrane region" description="Helical" evidence="1">
    <location>
        <begin position="342"/>
        <end position="359"/>
    </location>
</feature>
<evidence type="ECO:0000256" key="1">
    <source>
        <dbReference type="SAM" id="Phobius"/>
    </source>
</evidence>
<keyword evidence="1" id="KW-1133">Transmembrane helix</keyword>
<gene>
    <name evidence="2" type="ORF">C7212DRAFT_340794</name>
</gene>
<reference evidence="2 3" key="1">
    <citation type="submission" date="2018-03" db="EMBL/GenBank/DDBJ databases">
        <title>Genomes of Pezizomycetes fungi and the evolution of truffles.</title>
        <authorList>
            <person name="Murat C."/>
            <person name="Payen T."/>
            <person name="Noel B."/>
            <person name="Kuo A."/>
            <person name="Martin F.M."/>
        </authorList>
    </citation>
    <scope>NUCLEOTIDE SEQUENCE [LARGE SCALE GENOMIC DNA]</scope>
    <source>
        <strain evidence="2">091103-1</strain>
    </source>
</reference>
<protein>
    <submittedName>
        <fullName evidence="2">Uncharacterized protein</fullName>
    </submittedName>
</protein>
<accession>A0A317T0U0</accession>
<keyword evidence="3" id="KW-1185">Reference proteome</keyword>
<name>A0A317T0U0_9PEZI</name>
<dbReference type="Proteomes" id="UP000246991">
    <property type="component" value="Unassembled WGS sequence"/>
</dbReference>
<keyword evidence="1" id="KW-0472">Membrane</keyword>
<evidence type="ECO:0000313" key="2">
    <source>
        <dbReference type="EMBL" id="PWW80255.1"/>
    </source>
</evidence>
<sequence length="512" mass="57596">MPPPPPSAAIDPTSHRTVRYFPHFTPYRSLKNLIFLLCLITKVITPNHDLTHYPNKLVDIYTSNRTLDLSPIPFGTIGASILFPEIPLPGFPTATCKDQKCRFEPAADRSLTEQSRQELWRRGRAGIAGLGRGIGEWYKESALAGVFFFSHKDSSPPPDEFGLLDPSSAAAARNLISTCELARAAYWTYRGKHPISSRGPWTHRLSVWLNDGLHQIPCPYLDYVFIGIVLRDLIVFLVGSGYIATLGLVSLLVLACRRYLPPYSTFSRAFSRAARWIPFLHLIPRLRALLFTSCEFVLFSAVYLFLSADSLFTMLLGIPPVLSDIPLSWFGHRHYSRYSSPLPVLLCGALSWLVFLATWHISAPIYRLLLSATVALAKHAYLLRQVVRRVRYYRYAYVRSSRMLGPYLSYLARQALVDVTTLLLYFEAGTWISNVFWEAVVPNWLKYSPTVGILAGYLGIRYALGGRYASGRWVFRGLGRSEVVRVSATPLRGELIEGWIGGDPVGESEDNI</sequence>
<dbReference type="AlphaFoldDB" id="A0A317T0U0"/>
<comment type="caution">
    <text evidence="2">The sequence shown here is derived from an EMBL/GenBank/DDBJ whole genome shotgun (WGS) entry which is preliminary data.</text>
</comment>
<dbReference type="OrthoDB" id="5392653at2759"/>
<proteinExistence type="predicted"/>
<dbReference type="EMBL" id="PYWC01000004">
    <property type="protein sequence ID" value="PWW80255.1"/>
    <property type="molecule type" value="Genomic_DNA"/>
</dbReference>
<evidence type="ECO:0000313" key="3">
    <source>
        <dbReference type="Proteomes" id="UP000246991"/>
    </source>
</evidence>
<keyword evidence="1" id="KW-0812">Transmembrane</keyword>